<feature type="signal peptide" evidence="3">
    <location>
        <begin position="1"/>
        <end position="30"/>
    </location>
</feature>
<feature type="region of interest" description="Disordered" evidence="2">
    <location>
        <begin position="31"/>
        <end position="82"/>
    </location>
</feature>
<keyword evidence="6" id="KW-1185">Reference proteome</keyword>
<comment type="caution">
    <text evidence="5">The sequence shown here is derived from an EMBL/GenBank/DDBJ whole genome shotgun (WGS) entry which is preliminary data.</text>
</comment>
<feature type="domain" description="MurNAc-LAA" evidence="4">
    <location>
        <begin position="165"/>
        <end position="284"/>
    </location>
</feature>
<name>A0ABT2T9J5_9FIRM</name>
<keyword evidence="3" id="KW-0732">Signal</keyword>
<dbReference type="CDD" id="cd02696">
    <property type="entry name" value="MurNAc-LAA"/>
    <property type="match status" value="1"/>
</dbReference>
<feature type="chain" id="PRO_5046506858" evidence="3">
    <location>
        <begin position="31"/>
        <end position="290"/>
    </location>
</feature>
<keyword evidence="1" id="KW-0378">Hydrolase</keyword>
<dbReference type="Gene3D" id="3.40.630.40">
    <property type="entry name" value="Zn-dependent exopeptidases"/>
    <property type="match status" value="1"/>
</dbReference>
<evidence type="ECO:0000313" key="6">
    <source>
        <dbReference type="Proteomes" id="UP001652394"/>
    </source>
</evidence>
<dbReference type="RefSeq" id="WP_059066482.1">
    <property type="nucleotide sequence ID" value="NZ_JAOQJX010000004.1"/>
</dbReference>
<accession>A0ABT2T9J5</accession>
<organism evidence="5 6">
    <name type="scientific">Faecalicatena acetigenes</name>
    <dbReference type="NCBI Taxonomy" id="2981790"/>
    <lineage>
        <taxon>Bacteria</taxon>
        <taxon>Bacillati</taxon>
        <taxon>Bacillota</taxon>
        <taxon>Clostridia</taxon>
        <taxon>Lachnospirales</taxon>
        <taxon>Lachnospiraceae</taxon>
        <taxon>Faecalicatena</taxon>
    </lineage>
</organism>
<evidence type="ECO:0000256" key="3">
    <source>
        <dbReference type="SAM" id="SignalP"/>
    </source>
</evidence>
<feature type="compositionally biased region" description="Basic and acidic residues" evidence="2">
    <location>
        <begin position="31"/>
        <end position="79"/>
    </location>
</feature>
<dbReference type="InterPro" id="IPR002508">
    <property type="entry name" value="MurNAc-LAA_cat"/>
</dbReference>
<proteinExistence type="predicted"/>
<dbReference type="Proteomes" id="UP001652394">
    <property type="component" value="Unassembled WGS sequence"/>
</dbReference>
<gene>
    <name evidence="5" type="ORF">OCV51_04610</name>
</gene>
<evidence type="ECO:0000259" key="4">
    <source>
        <dbReference type="SMART" id="SM00646"/>
    </source>
</evidence>
<dbReference type="Pfam" id="PF01520">
    <property type="entry name" value="Amidase_3"/>
    <property type="match status" value="1"/>
</dbReference>
<dbReference type="SMART" id="SM00646">
    <property type="entry name" value="Ami_3"/>
    <property type="match status" value="1"/>
</dbReference>
<dbReference type="SUPFAM" id="SSF53187">
    <property type="entry name" value="Zn-dependent exopeptidases"/>
    <property type="match status" value="1"/>
</dbReference>
<reference evidence="5 6" key="1">
    <citation type="journal article" date="2021" name="ISME Commun">
        <title>Automated analysis of genomic sequences facilitates high-throughput and comprehensive description of bacteria.</title>
        <authorList>
            <person name="Hitch T.C.A."/>
        </authorList>
    </citation>
    <scope>NUCLEOTIDE SEQUENCE [LARGE SCALE GENOMIC DNA]</scope>
    <source>
        <strain evidence="5 6">H2_18</strain>
    </source>
</reference>
<dbReference type="PANTHER" id="PTHR30404">
    <property type="entry name" value="N-ACETYLMURAMOYL-L-ALANINE AMIDASE"/>
    <property type="match status" value="1"/>
</dbReference>
<dbReference type="PANTHER" id="PTHR30404:SF0">
    <property type="entry name" value="N-ACETYLMURAMOYL-L-ALANINE AMIDASE AMIC"/>
    <property type="match status" value="1"/>
</dbReference>
<dbReference type="EMBL" id="JAOQJX010000004">
    <property type="protein sequence ID" value="MCU6746940.1"/>
    <property type="molecule type" value="Genomic_DNA"/>
</dbReference>
<evidence type="ECO:0000313" key="5">
    <source>
        <dbReference type="EMBL" id="MCU6746940.1"/>
    </source>
</evidence>
<evidence type="ECO:0000256" key="1">
    <source>
        <dbReference type="ARBA" id="ARBA00022801"/>
    </source>
</evidence>
<dbReference type="PROSITE" id="PS51257">
    <property type="entry name" value="PROKAR_LIPOPROTEIN"/>
    <property type="match status" value="1"/>
</dbReference>
<evidence type="ECO:0000256" key="2">
    <source>
        <dbReference type="SAM" id="MobiDB-lite"/>
    </source>
</evidence>
<sequence length="290" mass="32097">MEVRRKRRIRGGILCAVLCASLVLFGCHKAEETSEKEKEEEQQREAEQKAAQEEARRKAREEEQEKAEQARKEAEEAAKKKGITIVIDPGHSSVVEEKQEPVGPGAQEYKAGDTYGTSGISTGMPEYELTLALAQQLKAELENRGYTIVMTRENNEEPRSCVERAEIMNNAGASACVRIHANGSEDTSVQGAMTICTTPDNPYVPQLYQSSRYLSDCVLNHLVNATGCISQGVWETDTMSGNNWSQIPVTIVEVGYMTNPDEDMRMSQPDYQAQIIQGIADGVEEFANTI</sequence>
<protein>
    <submittedName>
        <fullName evidence="5">N-acetylmuramoyl-L-alanine amidase</fullName>
    </submittedName>
</protein>
<dbReference type="InterPro" id="IPR050695">
    <property type="entry name" value="N-acetylmuramoyl_amidase_3"/>
</dbReference>